<reference evidence="1" key="1">
    <citation type="journal article" date="2020" name="Nature">
        <title>Giant virus diversity and host interactions through global metagenomics.</title>
        <authorList>
            <person name="Schulz F."/>
            <person name="Roux S."/>
            <person name="Paez-Espino D."/>
            <person name="Jungbluth S."/>
            <person name="Walsh D.A."/>
            <person name="Denef V.J."/>
            <person name="McMahon K.D."/>
            <person name="Konstantinidis K.T."/>
            <person name="Eloe-Fadrosh E.A."/>
            <person name="Kyrpides N.C."/>
            <person name="Woyke T."/>
        </authorList>
    </citation>
    <scope>NUCLEOTIDE SEQUENCE</scope>
    <source>
        <strain evidence="1">GVMAG-M-3300023174-75</strain>
    </source>
</reference>
<protein>
    <recommendedName>
        <fullName evidence="2">Glycosyltransferase</fullName>
    </recommendedName>
</protein>
<organism evidence="1">
    <name type="scientific">viral metagenome</name>
    <dbReference type="NCBI Taxonomy" id="1070528"/>
    <lineage>
        <taxon>unclassified sequences</taxon>
        <taxon>metagenomes</taxon>
        <taxon>organismal metagenomes</taxon>
    </lineage>
</organism>
<sequence length="301" mass="36169">MYKYNNNYCIIKYDYSNLKSFTINLDDYKENYNKQAHFLLKIGLVSERFSGVNALKDEHFKSIYKKYVSNFALNYTPKSVIGCALSHIMCCKHIYKNYIKKHKTHDYARNYFLIMEDDAFPLYEKDEFYEKLNKTLQDIEILDSNWEIIQLHSDGIMPTIDTYSTHIGSISAAAYIISKKAIIKTLKSKIYSHIDLIHHNFMNYNKYRAKENLFYTDEKNSLNRIVAYKLSSYSLHFKSKIFEFLNYYTNIIQLRGEKKFLHYFEYKIFKDPFFNKEFNANDIIDYFIGLKILSKLYYYKN</sequence>
<accession>A0A6C0DY47</accession>
<evidence type="ECO:0008006" key="2">
    <source>
        <dbReference type="Google" id="ProtNLM"/>
    </source>
</evidence>
<evidence type="ECO:0000313" key="1">
    <source>
        <dbReference type="EMBL" id="QHT20979.1"/>
    </source>
</evidence>
<name>A0A6C0DY47_9ZZZZ</name>
<proteinExistence type="predicted"/>
<dbReference type="EMBL" id="MN739684">
    <property type="protein sequence ID" value="QHT20979.1"/>
    <property type="molecule type" value="Genomic_DNA"/>
</dbReference>
<dbReference type="AlphaFoldDB" id="A0A6C0DY47"/>